<dbReference type="EMBL" id="SODU01000005">
    <property type="protein sequence ID" value="TDW81569.1"/>
    <property type="molecule type" value="Genomic_DNA"/>
</dbReference>
<gene>
    <name evidence="2" type="ORF">EV137_7575</name>
</gene>
<protein>
    <submittedName>
        <fullName evidence="2">Uncharacterized protein DUF3515</fullName>
    </submittedName>
</protein>
<accession>A0ABY2F4U2</accession>
<comment type="caution">
    <text evidence="2">The sequence shown here is derived from an EMBL/GenBank/DDBJ whole genome shotgun (WGS) entry which is preliminary data.</text>
</comment>
<evidence type="ECO:0000313" key="2">
    <source>
        <dbReference type="EMBL" id="TDW81569.1"/>
    </source>
</evidence>
<dbReference type="Proteomes" id="UP000295060">
    <property type="component" value="Unassembled WGS sequence"/>
</dbReference>
<evidence type="ECO:0000313" key="3">
    <source>
        <dbReference type="Proteomes" id="UP000295060"/>
    </source>
</evidence>
<name>A0ABY2F4U2_9ACTN</name>
<dbReference type="RefSeq" id="WP_134132907.1">
    <property type="nucleotide sequence ID" value="NZ_SODU01000005.1"/>
</dbReference>
<feature type="region of interest" description="Disordered" evidence="1">
    <location>
        <begin position="1"/>
        <end position="28"/>
    </location>
</feature>
<proteinExistence type="predicted"/>
<dbReference type="Pfam" id="PF12028">
    <property type="entry name" value="DUF3515"/>
    <property type="match status" value="1"/>
</dbReference>
<dbReference type="InterPro" id="IPR021903">
    <property type="entry name" value="DUF3515"/>
</dbReference>
<evidence type="ECO:0000256" key="1">
    <source>
        <dbReference type="SAM" id="MobiDB-lite"/>
    </source>
</evidence>
<reference evidence="2 3" key="1">
    <citation type="submission" date="2019-03" db="EMBL/GenBank/DDBJ databases">
        <title>Genomic Encyclopedia of Type Strains, Phase III (KMG-III): the genomes of soil and plant-associated and newly described type strains.</title>
        <authorList>
            <person name="Whitman W."/>
        </authorList>
    </citation>
    <scope>NUCLEOTIDE SEQUENCE [LARGE SCALE GENOMIC DNA]</scope>
    <source>
        <strain evidence="2 3">VKMAc-2574</strain>
    </source>
</reference>
<sequence length="202" mass="21435">MPKLLLAAPPWSRPRTTHRPPTHRGQLAPRGRLGLRSLVGLRGRFALRSRLGLRSLVGLIGLLLIAGCSPGPTPVPVPSPAPEVAAACAELVKALPAKVLDAERRETSPKSPLTAAYGDPPIEMTCGVTPPAGMAEAQSQCFEVNGVGWFAKQVENGFIFTTIGRSLYFEVAVPAKYTPEANALTDVSDAVQKHNKLVTPCT</sequence>
<organism evidence="2 3">
    <name type="scientific">Kribbella pratensis</name>
    <dbReference type="NCBI Taxonomy" id="2512112"/>
    <lineage>
        <taxon>Bacteria</taxon>
        <taxon>Bacillati</taxon>
        <taxon>Actinomycetota</taxon>
        <taxon>Actinomycetes</taxon>
        <taxon>Propionibacteriales</taxon>
        <taxon>Kribbellaceae</taxon>
        <taxon>Kribbella</taxon>
    </lineage>
</organism>
<keyword evidence="3" id="KW-1185">Reference proteome</keyword>